<reference evidence="6" key="1">
    <citation type="journal article" date="2023" name="Commun. Biol.">
        <title>Genome analysis of Parmales, the sister group of diatoms, reveals the evolutionary specialization of diatoms from phago-mixotrophs to photoautotrophs.</title>
        <authorList>
            <person name="Ban H."/>
            <person name="Sato S."/>
            <person name="Yoshikawa S."/>
            <person name="Yamada K."/>
            <person name="Nakamura Y."/>
            <person name="Ichinomiya M."/>
            <person name="Sato N."/>
            <person name="Blanc-Mathieu R."/>
            <person name="Endo H."/>
            <person name="Kuwata A."/>
            <person name="Ogata H."/>
        </authorList>
    </citation>
    <scope>NUCLEOTIDE SEQUENCE [LARGE SCALE GENOMIC DNA]</scope>
</reference>
<dbReference type="InterPro" id="IPR011992">
    <property type="entry name" value="EF-hand-dom_pair"/>
</dbReference>
<keyword evidence="2" id="KW-0677">Repeat</keyword>
<dbReference type="FunFam" id="1.10.238.10:FF:000003">
    <property type="entry name" value="Calmodulin A"/>
    <property type="match status" value="1"/>
</dbReference>
<dbReference type="GO" id="GO:0005509">
    <property type="term" value="F:calcium ion binding"/>
    <property type="evidence" value="ECO:0007669"/>
    <property type="project" value="InterPro"/>
</dbReference>
<dbReference type="Pfam" id="PF13499">
    <property type="entry name" value="EF-hand_7"/>
    <property type="match status" value="1"/>
</dbReference>
<keyword evidence="3" id="KW-0106">Calcium</keyword>
<dbReference type="PROSITE" id="PS00018">
    <property type="entry name" value="EF_HAND_1"/>
    <property type="match status" value="2"/>
</dbReference>
<sequence length="66" mass="7490">FNDEEIRAAFEFIDLDNNDYVGAAEIRHVLICMGELVTDEEVDMMITMVDSDGDGQVGYGEFYMMV</sequence>
<dbReference type="AlphaFoldDB" id="A0A9W6ZTS2"/>
<evidence type="ECO:0000256" key="2">
    <source>
        <dbReference type="ARBA" id="ARBA00022737"/>
    </source>
</evidence>
<evidence type="ECO:0000256" key="1">
    <source>
        <dbReference type="ARBA" id="ARBA00020786"/>
    </source>
</evidence>
<accession>A0A9W6ZTS2</accession>
<evidence type="ECO:0000313" key="6">
    <source>
        <dbReference type="Proteomes" id="UP001162640"/>
    </source>
</evidence>
<feature type="non-terminal residue" evidence="5">
    <location>
        <position position="1"/>
    </location>
</feature>
<dbReference type="PANTHER" id="PTHR23048:SF0">
    <property type="entry name" value="CALMODULIN LIKE 3"/>
    <property type="match status" value="1"/>
</dbReference>
<name>A0A9W6ZTS2_9STRA</name>
<dbReference type="PROSITE" id="PS50222">
    <property type="entry name" value="EF_HAND_2"/>
    <property type="match status" value="2"/>
</dbReference>
<dbReference type="PANTHER" id="PTHR23048">
    <property type="entry name" value="MYOSIN LIGHT CHAIN 1, 3"/>
    <property type="match status" value="1"/>
</dbReference>
<dbReference type="SMART" id="SM00054">
    <property type="entry name" value="EFh"/>
    <property type="match status" value="2"/>
</dbReference>
<organism evidence="5 6">
    <name type="scientific">Triparma laevis f. inornata</name>
    <dbReference type="NCBI Taxonomy" id="1714386"/>
    <lineage>
        <taxon>Eukaryota</taxon>
        <taxon>Sar</taxon>
        <taxon>Stramenopiles</taxon>
        <taxon>Ochrophyta</taxon>
        <taxon>Bolidophyceae</taxon>
        <taxon>Parmales</taxon>
        <taxon>Triparmaceae</taxon>
        <taxon>Triparma</taxon>
    </lineage>
</organism>
<dbReference type="GO" id="GO:0016460">
    <property type="term" value="C:myosin II complex"/>
    <property type="evidence" value="ECO:0007669"/>
    <property type="project" value="TreeGrafter"/>
</dbReference>
<dbReference type="SUPFAM" id="SSF47473">
    <property type="entry name" value="EF-hand"/>
    <property type="match status" value="1"/>
</dbReference>
<feature type="non-terminal residue" evidence="5">
    <location>
        <position position="66"/>
    </location>
</feature>
<feature type="domain" description="EF-hand" evidence="4">
    <location>
        <begin position="37"/>
        <end position="66"/>
    </location>
</feature>
<dbReference type="InterPro" id="IPR002048">
    <property type="entry name" value="EF_hand_dom"/>
</dbReference>
<dbReference type="Proteomes" id="UP001162640">
    <property type="component" value="Unassembled WGS sequence"/>
</dbReference>
<proteinExistence type="predicted"/>
<evidence type="ECO:0000256" key="3">
    <source>
        <dbReference type="ARBA" id="ARBA00022837"/>
    </source>
</evidence>
<dbReference type="CDD" id="cd00051">
    <property type="entry name" value="EFh"/>
    <property type="match status" value="1"/>
</dbReference>
<protein>
    <recommendedName>
        <fullName evidence="1">Calmodulin</fullName>
    </recommendedName>
</protein>
<evidence type="ECO:0000259" key="4">
    <source>
        <dbReference type="PROSITE" id="PS50222"/>
    </source>
</evidence>
<feature type="domain" description="EF-hand" evidence="4">
    <location>
        <begin position="1"/>
        <end position="36"/>
    </location>
</feature>
<dbReference type="Gene3D" id="1.10.238.10">
    <property type="entry name" value="EF-hand"/>
    <property type="match status" value="1"/>
</dbReference>
<comment type="caution">
    <text evidence="5">The sequence shown here is derived from an EMBL/GenBank/DDBJ whole genome shotgun (WGS) entry which is preliminary data.</text>
</comment>
<gene>
    <name evidence="5" type="ORF">TL16_g02566</name>
</gene>
<evidence type="ECO:0000313" key="5">
    <source>
        <dbReference type="EMBL" id="GMH58246.1"/>
    </source>
</evidence>
<dbReference type="InterPro" id="IPR018247">
    <property type="entry name" value="EF_Hand_1_Ca_BS"/>
</dbReference>
<dbReference type="InterPro" id="IPR050230">
    <property type="entry name" value="CALM/Myosin/TropC-like"/>
</dbReference>
<dbReference type="EMBL" id="BLQM01000063">
    <property type="protein sequence ID" value="GMH58246.1"/>
    <property type="molecule type" value="Genomic_DNA"/>
</dbReference>